<name>A0A2U3T8K5_ECTOB</name>
<organism evidence="9">
    <name type="scientific">Ectropis obliqua</name>
    <name type="common">Tea geometrid moth</name>
    <dbReference type="NCBI Taxonomy" id="248899"/>
    <lineage>
        <taxon>Eukaryota</taxon>
        <taxon>Metazoa</taxon>
        <taxon>Ecdysozoa</taxon>
        <taxon>Arthropoda</taxon>
        <taxon>Hexapoda</taxon>
        <taxon>Insecta</taxon>
        <taxon>Pterygota</taxon>
        <taxon>Neoptera</taxon>
        <taxon>Endopterygota</taxon>
        <taxon>Lepidoptera</taxon>
        <taxon>Glossata</taxon>
        <taxon>Ditrysia</taxon>
        <taxon>Geometroidea</taxon>
        <taxon>Geometridae</taxon>
        <taxon>Ennominae</taxon>
        <taxon>Ectropis</taxon>
    </lineage>
</organism>
<comment type="similarity">
    <text evidence="1 7">Belongs to the type-B carboxylesterase/lipase family.</text>
</comment>
<dbReference type="PROSITE" id="PS00122">
    <property type="entry name" value="CARBOXYLESTERASE_B_1"/>
    <property type="match status" value="1"/>
</dbReference>
<dbReference type="PANTHER" id="PTHR43142">
    <property type="entry name" value="CARBOXYLIC ESTER HYDROLASE"/>
    <property type="match status" value="1"/>
</dbReference>
<feature type="domain" description="Carboxylesterase type B" evidence="8">
    <location>
        <begin position="30"/>
        <end position="521"/>
    </location>
</feature>
<dbReference type="InterPro" id="IPR002018">
    <property type="entry name" value="CarbesteraseB"/>
</dbReference>
<reference evidence="9" key="1">
    <citation type="submission" date="2016-04" db="EMBL/GenBank/DDBJ databases">
        <title>Molecular identification and expression profiling of carboxylesterase genes associated with odorant degradation in the tea geometrid, Ectropis obliqua Prout.</title>
        <authorList>
            <person name="Mao T.-F."/>
            <person name="Zhang Y.-X."/>
            <person name="Wu J.-J."/>
            <person name="Sun L."/>
        </authorList>
    </citation>
    <scope>NUCLEOTIDE SEQUENCE</scope>
</reference>
<evidence type="ECO:0000256" key="7">
    <source>
        <dbReference type="RuleBase" id="RU361235"/>
    </source>
</evidence>
<dbReference type="AlphaFoldDB" id="A0A2U3T8K5"/>
<keyword evidence="4 7" id="KW-0378">Hydrolase</keyword>
<feature type="signal peptide" evidence="7">
    <location>
        <begin position="1"/>
        <end position="25"/>
    </location>
</feature>
<evidence type="ECO:0000256" key="2">
    <source>
        <dbReference type="ARBA" id="ARBA00010515"/>
    </source>
</evidence>
<dbReference type="PANTHER" id="PTHR43142:SF1">
    <property type="entry name" value="CARBOXYLIC ESTER HYDROLASE"/>
    <property type="match status" value="1"/>
</dbReference>
<keyword evidence="5" id="KW-1015">Disulfide bond</keyword>
<evidence type="ECO:0000256" key="6">
    <source>
        <dbReference type="ARBA" id="ARBA00023180"/>
    </source>
</evidence>
<keyword evidence="3" id="KW-0719">Serine esterase</keyword>
<comment type="similarity">
    <text evidence="2">Belongs to the 'GDXG' lipolytic enzyme family.</text>
</comment>
<evidence type="ECO:0000256" key="5">
    <source>
        <dbReference type="ARBA" id="ARBA00023157"/>
    </source>
</evidence>
<accession>A0A2U3T8K5</accession>
<dbReference type="SUPFAM" id="SSF53474">
    <property type="entry name" value="alpha/beta-Hydrolases"/>
    <property type="match status" value="1"/>
</dbReference>
<keyword evidence="6" id="KW-0325">Glycoprotein</keyword>
<feature type="chain" id="PRO_5015373152" description="Carboxylic ester hydrolase" evidence="7">
    <location>
        <begin position="26"/>
        <end position="545"/>
    </location>
</feature>
<evidence type="ECO:0000256" key="4">
    <source>
        <dbReference type="ARBA" id="ARBA00022801"/>
    </source>
</evidence>
<dbReference type="EMBL" id="KX015859">
    <property type="protein sequence ID" value="ARM65388.1"/>
    <property type="molecule type" value="mRNA"/>
</dbReference>
<dbReference type="GO" id="GO:0052689">
    <property type="term" value="F:carboxylic ester hydrolase activity"/>
    <property type="evidence" value="ECO:0007669"/>
    <property type="project" value="UniProtKB-KW"/>
</dbReference>
<dbReference type="Gene3D" id="3.40.50.1820">
    <property type="entry name" value="alpha/beta hydrolase"/>
    <property type="match status" value="1"/>
</dbReference>
<evidence type="ECO:0000313" key="9">
    <source>
        <dbReference type="EMBL" id="ARM65388.1"/>
    </source>
</evidence>
<evidence type="ECO:0000256" key="1">
    <source>
        <dbReference type="ARBA" id="ARBA00005964"/>
    </source>
</evidence>
<dbReference type="Pfam" id="PF00135">
    <property type="entry name" value="COesterase"/>
    <property type="match status" value="1"/>
</dbReference>
<sequence length="545" mass="61252">MGSAGVGRARVKWLVLWSLWAARLARQPTPPVRVSGGWLRGTVAPDGSHARYTGVPYATVTERFQAPGPEPTWTGEFDAVEEYIRCRQSVGDVIAIGQQDCLTLNVYTPLNEPIDAKLPVMVFIHGGGYFQGSGSAMFYGPQYLVPKGVILVTINYRLNIQGFLCLRIKEAPGNAAMKDQIAALKWVHRNIRAFGGDPDNVTLFGESAGAASVSFHVLSPLSKGLFHKAITQSGSALAPWTYQFRPVFLASLLAKKMNYETQDPQKLFEFFQTKSDDELILTRVPRQPGNVIASEILYTPCSEVPIEGETPFLTESPYDVLSKGTFNKVPMIIGSNTEEGLMLIGMDTNHMIDQVQFHQSIPKNLHIPSEGERKEFGQKLRDLYMGEDLNNTVKLSKLYGEPLLNYPSLEETELIVKSSDKPVYSYIFNYSGRRNLAKLNLRKPFNIPTNATHADELFYLFSQPLVPSLFEDEMIEKMTTLWTNFAKYGNPTPVVSELLPVRWSPVEPASPQSLVIDKEFSTSPMWFTESLRYLRTVYSKYRRHR</sequence>
<dbReference type="PROSITE" id="PS01173">
    <property type="entry name" value="LIPASE_GDXG_HIS"/>
    <property type="match status" value="1"/>
</dbReference>
<evidence type="ECO:0000259" key="8">
    <source>
        <dbReference type="Pfam" id="PF00135"/>
    </source>
</evidence>
<proteinExistence type="evidence at transcript level"/>
<dbReference type="EC" id="3.1.1.-" evidence="7"/>
<dbReference type="InterPro" id="IPR029058">
    <property type="entry name" value="AB_hydrolase_fold"/>
</dbReference>
<keyword evidence="7" id="KW-0732">Signal</keyword>
<protein>
    <recommendedName>
        <fullName evidence="7">Carboxylic ester hydrolase</fullName>
        <ecNumber evidence="7">3.1.1.-</ecNumber>
    </recommendedName>
</protein>
<dbReference type="InterPro" id="IPR002168">
    <property type="entry name" value="Lipase_GDXG_HIS_AS"/>
</dbReference>
<evidence type="ECO:0000256" key="3">
    <source>
        <dbReference type="ARBA" id="ARBA00022487"/>
    </source>
</evidence>
<dbReference type="InterPro" id="IPR019826">
    <property type="entry name" value="Carboxylesterase_B_AS"/>
</dbReference>